<dbReference type="InterPro" id="IPR007374">
    <property type="entry name" value="ASCH_domain"/>
</dbReference>
<feature type="domain" description="ASCH" evidence="1">
    <location>
        <begin position="5"/>
        <end position="99"/>
    </location>
</feature>
<organism evidence="2 3">
    <name type="scientific">Avibacterium volantium</name>
    <name type="common">Pasteurella volantium</name>
    <dbReference type="NCBI Taxonomy" id="762"/>
    <lineage>
        <taxon>Bacteria</taxon>
        <taxon>Pseudomonadati</taxon>
        <taxon>Pseudomonadota</taxon>
        <taxon>Gammaproteobacteria</taxon>
        <taxon>Pasteurellales</taxon>
        <taxon>Pasteurellaceae</taxon>
        <taxon>Avibacterium</taxon>
    </lineage>
</organism>
<gene>
    <name evidence="2" type="ORF">NCTC3438_01501</name>
</gene>
<dbReference type="SUPFAM" id="SSF88697">
    <property type="entry name" value="PUA domain-like"/>
    <property type="match status" value="1"/>
</dbReference>
<name>A0A3S4H5Q5_AVIVO</name>
<evidence type="ECO:0000313" key="2">
    <source>
        <dbReference type="EMBL" id="VEB24406.1"/>
    </source>
</evidence>
<keyword evidence="2" id="KW-0687">Ribonucleoprotein</keyword>
<evidence type="ECO:0000259" key="1">
    <source>
        <dbReference type="SMART" id="SM01022"/>
    </source>
</evidence>
<proteinExistence type="predicted"/>
<keyword evidence="2" id="KW-0689">Ribosomal protein</keyword>
<dbReference type="Pfam" id="PF04266">
    <property type="entry name" value="ASCH"/>
    <property type="match status" value="1"/>
</dbReference>
<keyword evidence="3" id="KW-1185">Reference proteome</keyword>
<dbReference type="RefSeq" id="WP_126372559.1">
    <property type="nucleotide sequence ID" value="NZ_LR134167.1"/>
</dbReference>
<reference evidence="2 3" key="1">
    <citation type="submission" date="2018-12" db="EMBL/GenBank/DDBJ databases">
        <authorList>
            <consortium name="Pathogen Informatics"/>
        </authorList>
    </citation>
    <scope>NUCLEOTIDE SEQUENCE [LARGE SCALE GENOMIC DNA]</scope>
    <source>
        <strain evidence="2 3">NCTC3438</strain>
    </source>
</reference>
<dbReference type="OrthoDB" id="9800495at2"/>
<dbReference type="KEGG" id="avt:NCTC3438_01501"/>
<dbReference type="SMART" id="SM01022">
    <property type="entry name" value="ASCH"/>
    <property type="match status" value="1"/>
</dbReference>
<dbReference type="EMBL" id="LR134167">
    <property type="protein sequence ID" value="VEB24406.1"/>
    <property type="molecule type" value="Genomic_DNA"/>
</dbReference>
<dbReference type="Proteomes" id="UP000268198">
    <property type="component" value="Chromosome"/>
</dbReference>
<dbReference type="GO" id="GO:0005840">
    <property type="term" value="C:ribosome"/>
    <property type="evidence" value="ECO:0007669"/>
    <property type="project" value="UniProtKB-KW"/>
</dbReference>
<protein>
    <submittedName>
        <fullName evidence="2">50S ribosomal protein L22/uncharacterized domain fusion protein</fullName>
    </submittedName>
</protein>
<sequence length="125" mass="14828">MNILLSIKPKYVEKIFSGEKIYEYRKIIPNRKNIKKVIIYSSSPISAIVGEFEIDRILKDTPSKLWEKTKNYSGISHEFYQKYFNKSTHAYAFKLKNVVKYSRPRKISEFGDFHSPPQSFFYISD</sequence>
<evidence type="ECO:0000313" key="3">
    <source>
        <dbReference type="Proteomes" id="UP000268198"/>
    </source>
</evidence>
<dbReference type="Gene3D" id="2.30.130.30">
    <property type="entry name" value="Hypothetical protein"/>
    <property type="match status" value="1"/>
</dbReference>
<accession>A0A3S4H5Q5</accession>
<dbReference type="AlphaFoldDB" id="A0A3S4H5Q5"/>
<dbReference type="InterPro" id="IPR015947">
    <property type="entry name" value="PUA-like_sf"/>
</dbReference>